<feature type="domain" description="Neurotransmitter-gated ion-channel ligand-binding" evidence="1">
    <location>
        <begin position="2"/>
        <end position="54"/>
    </location>
</feature>
<keyword evidence="3" id="KW-1185">Reference proteome</keyword>
<dbReference type="Gene3D" id="2.70.170.10">
    <property type="entry name" value="Neurotransmitter-gated ion-channel ligand-binding domain"/>
    <property type="match status" value="1"/>
</dbReference>
<dbReference type="SUPFAM" id="SSF63712">
    <property type="entry name" value="Nicotinic receptor ligand binding domain-like"/>
    <property type="match status" value="1"/>
</dbReference>
<dbReference type="InterPro" id="IPR036734">
    <property type="entry name" value="Neur_chan_lig-bd_sf"/>
</dbReference>
<organism evidence="2 3">
    <name type="scientific">Oesophagostomum dentatum</name>
    <name type="common">Nodular worm</name>
    <dbReference type="NCBI Taxonomy" id="61180"/>
    <lineage>
        <taxon>Eukaryota</taxon>
        <taxon>Metazoa</taxon>
        <taxon>Ecdysozoa</taxon>
        <taxon>Nematoda</taxon>
        <taxon>Chromadorea</taxon>
        <taxon>Rhabditida</taxon>
        <taxon>Rhabditina</taxon>
        <taxon>Rhabditomorpha</taxon>
        <taxon>Strongyloidea</taxon>
        <taxon>Strongylidae</taxon>
        <taxon>Oesophagostomum</taxon>
    </lineage>
</organism>
<dbReference type="GO" id="GO:0005230">
    <property type="term" value="F:extracellular ligand-gated monoatomic ion channel activity"/>
    <property type="evidence" value="ECO:0007669"/>
    <property type="project" value="InterPro"/>
</dbReference>
<dbReference type="OrthoDB" id="407674at2759"/>
<gene>
    <name evidence="2" type="ORF">OESDEN_04866</name>
</gene>
<dbReference type="AlphaFoldDB" id="A0A0B1TCD9"/>
<dbReference type="Pfam" id="PF02931">
    <property type="entry name" value="Neur_chan_LBD"/>
    <property type="match status" value="1"/>
</dbReference>
<accession>A0A0B1TCD9</accession>
<evidence type="ECO:0000259" key="1">
    <source>
        <dbReference type="Pfam" id="PF02931"/>
    </source>
</evidence>
<protein>
    <recommendedName>
        <fullName evidence="1">Neurotransmitter-gated ion-channel ligand-binding domain-containing protein</fullName>
    </recommendedName>
</protein>
<sequence length="62" mass="7222">MRVSVEFWIQAITSINEITSDFEMDIYINEMWLDPALNFANLNPCKQNLSLNHQVICALFIC</sequence>
<evidence type="ECO:0000313" key="2">
    <source>
        <dbReference type="EMBL" id="KHJ95193.1"/>
    </source>
</evidence>
<dbReference type="GO" id="GO:0016020">
    <property type="term" value="C:membrane"/>
    <property type="evidence" value="ECO:0007669"/>
    <property type="project" value="InterPro"/>
</dbReference>
<evidence type="ECO:0000313" key="3">
    <source>
        <dbReference type="Proteomes" id="UP000053660"/>
    </source>
</evidence>
<dbReference type="EMBL" id="KN550043">
    <property type="protein sequence ID" value="KHJ95193.1"/>
    <property type="molecule type" value="Genomic_DNA"/>
</dbReference>
<dbReference type="Proteomes" id="UP000053660">
    <property type="component" value="Unassembled WGS sequence"/>
</dbReference>
<reference evidence="2 3" key="1">
    <citation type="submission" date="2014-03" db="EMBL/GenBank/DDBJ databases">
        <title>Draft genome of the hookworm Oesophagostomum dentatum.</title>
        <authorList>
            <person name="Mitreva M."/>
        </authorList>
    </citation>
    <scope>NUCLEOTIDE SEQUENCE [LARGE SCALE GENOMIC DNA]</scope>
    <source>
        <strain evidence="2 3">OD-Hann</strain>
    </source>
</reference>
<proteinExistence type="predicted"/>
<dbReference type="InterPro" id="IPR006202">
    <property type="entry name" value="Neur_chan_lig-bd"/>
</dbReference>
<name>A0A0B1TCD9_OESDE</name>